<name>A0ABD4VYY9_BACFG</name>
<accession>A0ABD4VYY9</accession>
<dbReference type="AlphaFoldDB" id="A0ABD4VYY9"/>
<evidence type="ECO:0000313" key="1">
    <source>
        <dbReference type="EMBL" id="MCZ2656669.1"/>
    </source>
</evidence>
<evidence type="ECO:0008006" key="3">
    <source>
        <dbReference type="Google" id="ProtNLM"/>
    </source>
</evidence>
<dbReference type="RefSeq" id="WP_269098703.1">
    <property type="nucleotide sequence ID" value="NZ_JAPUAC010000054.1"/>
</dbReference>
<comment type="caution">
    <text evidence="1">The sequence shown here is derived from an EMBL/GenBank/DDBJ whole genome shotgun (WGS) entry which is preliminary data.</text>
</comment>
<feature type="non-terminal residue" evidence="1">
    <location>
        <position position="1"/>
    </location>
</feature>
<dbReference type="Proteomes" id="UP001075704">
    <property type="component" value="Unassembled WGS sequence"/>
</dbReference>
<sequence>KEIMKALKRFVLKEEQELNEYEMKMITGGTAYTTCDLNKDGDACAEENAICLTKVLGIAVAGECRFHGSNLIGSKPDCTCIVGID</sequence>
<organism evidence="1 2">
    <name type="scientific">Bacteroides fragilis</name>
    <dbReference type="NCBI Taxonomy" id="817"/>
    <lineage>
        <taxon>Bacteria</taxon>
        <taxon>Pseudomonadati</taxon>
        <taxon>Bacteroidota</taxon>
        <taxon>Bacteroidia</taxon>
        <taxon>Bacteroidales</taxon>
        <taxon>Bacteroidaceae</taxon>
        <taxon>Bacteroides</taxon>
    </lineage>
</organism>
<protein>
    <recommendedName>
        <fullName evidence="3">NVEALA family protein</fullName>
    </recommendedName>
</protein>
<dbReference type="EMBL" id="JAPUAC010000054">
    <property type="protein sequence ID" value="MCZ2656669.1"/>
    <property type="molecule type" value="Genomic_DNA"/>
</dbReference>
<evidence type="ECO:0000313" key="2">
    <source>
        <dbReference type="Proteomes" id="UP001075704"/>
    </source>
</evidence>
<proteinExistence type="predicted"/>
<reference evidence="1" key="1">
    <citation type="submission" date="2022-12" db="EMBL/GenBank/DDBJ databases">
        <title>Development of a Multilocus Sequence Typing Scheme for Bacteroides fragilis Based on Whole Genome Sequencing Data and Clinical Application.</title>
        <authorList>
            <person name="Nielsen F.D."/>
            <person name="Justesen U.S."/>
        </authorList>
    </citation>
    <scope>NUCLEOTIDE SEQUENCE</scope>
    <source>
        <strain evidence="1">BF_BC_ODE_DK_2015_2</strain>
    </source>
</reference>
<gene>
    <name evidence="1" type="ORF">O1422_21270</name>
</gene>